<evidence type="ECO:0000256" key="1">
    <source>
        <dbReference type="ARBA" id="ARBA00004123"/>
    </source>
</evidence>
<evidence type="ECO:0000256" key="7">
    <source>
        <dbReference type="SAM" id="MobiDB-lite"/>
    </source>
</evidence>
<dbReference type="CDD" id="cd12148">
    <property type="entry name" value="fungal_TF_MHR"/>
    <property type="match status" value="1"/>
</dbReference>
<organism evidence="9 10">
    <name type="scientific">Aspergillus keveii</name>
    <dbReference type="NCBI Taxonomy" id="714993"/>
    <lineage>
        <taxon>Eukaryota</taxon>
        <taxon>Fungi</taxon>
        <taxon>Dikarya</taxon>
        <taxon>Ascomycota</taxon>
        <taxon>Pezizomycotina</taxon>
        <taxon>Eurotiomycetes</taxon>
        <taxon>Eurotiomycetidae</taxon>
        <taxon>Eurotiales</taxon>
        <taxon>Aspergillaceae</taxon>
        <taxon>Aspergillus</taxon>
        <taxon>Aspergillus subgen. Nidulantes</taxon>
    </lineage>
</organism>
<dbReference type="PANTHER" id="PTHR46910:SF3">
    <property type="entry name" value="HALOTOLERANCE PROTEIN 9-RELATED"/>
    <property type="match status" value="1"/>
</dbReference>
<sequence>MQDAAAEEPSAPVRPPTSGQKRAKYTSKACEYCHRRKIKCDGESPCAACRSKDRECVKDYAPTQRSLLHKKRKRAQQAELSTTEDEYEATCTTNLNNNRLLERISGIERQLYRLVSSLQRPSEPGTPADRVESLQNGDEAADDDQTTDHHTSGAGASDPDFEPVDEPSYVGETSISHTLQQVENSLHGLGLPTKEVNTPVVVSPSSALLNEAEGSNSSSSRKEVLQILARHQLSPNKAEWDILLDLYCEDVHPLYPFLHLPSLRRSYAQLMGEDDLGALGKDSFAQVILCLALGRCTTSVRAETSEGTQSSGWTFYTAALECVGEVSNPLRETSLGLPRLQVLTLMIVYLIRLEANERAQKVLSLTIVQAQHLGLHREVVLASAPRFVAECSRRLWWCLYVLDRRVALDIGQPFLIQDTNTDTNLPHLLSETVMEELYRSPASSIPEDGNLPVESSGDEVCPSPIPYLIAMTGYSKIVGKAWNELYQAHCMDRASDPALTVSFEDLLSLWQQGLPAILSWDEKSPDEHHHQHPPDTPMRSWQLKNKFLIHIRTLWLRILIRKPLRSRSSPITWMQIQNFDNEAVCIALADRIVAFFARIFEPYRIYTFPFLQYLLGAASTILGLIIRVPVFRSRHTHSLVQAAQMMNSFCRKTWVSGKTLRSVKRFTDMMARVVSQNQNSSLRGLQPRSTTSGHDSVTTVNNAVPVLVSGKPPVEGTRQGSASLAGWVTGGAAPASSNRHCRENEHDHSRSVNDLTRPTDHAGIPAHIPEGDASYFYNLISPPYDIMDAPSLASGVEPLGSFSWDLESLVMADYPFERSVSDRNLMQGSGNIRYEDIVAAIY</sequence>
<dbReference type="Proteomes" id="UP001610563">
    <property type="component" value="Unassembled WGS sequence"/>
</dbReference>
<comment type="caution">
    <text evidence="9">The sequence shown here is derived from an EMBL/GenBank/DDBJ whole genome shotgun (WGS) entry which is preliminary data.</text>
</comment>
<gene>
    <name evidence="9" type="ORF">BJX66DRAFT_333695</name>
</gene>
<feature type="region of interest" description="Disordered" evidence="7">
    <location>
        <begin position="1"/>
        <end position="24"/>
    </location>
</feature>
<evidence type="ECO:0000256" key="3">
    <source>
        <dbReference type="ARBA" id="ARBA00023015"/>
    </source>
</evidence>
<dbReference type="Gene3D" id="4.10.240.10">
    <property type="entry name" value="Zn(2)-C6 fungal-type DNA-binding domain"/>
    <property type="match status" value="1"/>
</dbReference>
<reference evidence="9 10" key="1">
    <citation type="submission" date="2024-07" db="EMBL/GenBank/DDBJ databases">
        <title>Section-level genome sequencing and comparative genomics of Aspergillus sections Usti and Cavernicolus.</title>
        <authorList>
            <consortium name="Lawrence Berkeley National Laboratory"/>
            <person name="Nybo J.L."/>
            <person name="Vesth T.C."/>
            <person name="Theobald S."/>
            <person name="Frisvad J.C."/>
            <person name="Larsen T.O."/>
            <person name="Kjaerboelling I."/>
            <person name="Rothschild-Mancinelli K."/>
            <person name="Lyhne E.K."/>
            <person name="Kogle M.E."/>
            <person name="Barry K."/>
            <person name="Clum A."/>
            <person name="Na H."/>
            <person name="Ledsgaard L."/>
            <person name="Lin J."/>
            <person name="Lipzen A."/>
            <person name="Kuo A."/>
            <person name="Riley R."/>
            <person name="Mondo S."/>
            <person name="Labutti K."/>
            <person name="Haridas S."/>
            <person name="Pangalinan J."/>
            <person name="Salamov A.A."/>
            <person name="Simmons B.A."/>
            <person name="Magnuson J.K."/>
            <person name="Chen J."/>
            <person name="Drula E."/>
            <person name="Henrissat B."/>
            <person name="Wiebenga A."/>
            <person name="Lubbers R.J."/>
            <person name="Gomes A.C."/>
            <person name="Makela M.R."/>
            <person name="Stajich J."/>
            <person name="Grigoriev I.V."/>
            <person name="Mortensen U.H."/>
            <person name="De Vries R.P."/>
            <person name="Baker S.E."/>
            <person name="Andersen M.R."/>
        </authorList>
    </citation>
    <scope>NUCLEOTIDE SEQUENCE [LARGE SCALE GENOMIC DNA]</scope>
    <source>
        <strain evidence="9 10">CBS 209.92</strain>
    </source>
</reference>
<feature type="compositionally biased region" description="Basic and acidic residues" evidence="7">
    <location>
        <begin position="740"/>
        <end position="751"/>
    </location>
</feature>
<name>A0ABR4GKC6_9EURO</name>
<comment type="subcellular location">
    <subcellularLocation>
        <location evidence="1">Nucleus</location>
    </subcellularLocation>
</comment>
<dbReference type="InterPro" id="IPR050987">
    <property type="entry name" value="AtrR-like"/>
</dbReference>
<keyword evidence="10" id="KW-1185">Reference proteome</keyword>
<dbReference type="PANTHER" id="PTHR46910">
    <property type="entry name" value="TRANSCRIPTION FACTOR PDR1"/>
    <property type="match status" value="1"/>
</dbReference>
<feature type="region of interest" description="Disordered" evidence="7">
    <location>
        <begin position="727"/>
        <end position="766"/>
    </location>
</feature>
<keyword evidence="3" id="KW-0805">Transcription regulation</keyword>
<evidence type="ECO:0000256" key="6">
    <source>
        <dbReference type="ARBA" id="ARBA00023242"/>
    </source>
</evidence>
<keyword evidence="5" id="KW-0804">Transcription</keyword>
<dbReference type="Pfam" id="PF04082">
    <property type="entry name" value="Fungal_trans"/>
    <property type="match status" value="1"/>
</dbReference>
<feature type="region of interest" description="Disordered" evidence="7">
    <location>
        <begin position="117"/>
        <end position="169"/>
    </location>
</feature>
<keyword evidence="2" id="KW-0479">Metal-binding</keyword>
<dbReference type="PROSITE" id="PS50048">
    <property type="entry name" value="ZN2_CY6_FUNGAL_2"/>
    <property type="match status" value="1"/>
</dbReference>
<feature type="region of interest" description="Disordered" evidence="7">
    <location>
        <begin position="677"/>
        <end position="700"/>
    </location>
</feature>
<dbReference type="CDD" id="cd00067">
    <property type="entry name" value="GAL4"/>
    <property type="match status" value="1"/>
</dbReference>
<dbReference type="InterPro" id="IPR007219">
    <property type="entry name" value="XnlR_reg_dom"/>
</dbReference>
<evidence type="ECO:0000256" key="4">
    <source>
        <dbReference type="ARBA" id="ARBA00023125"/>
    </source>
</evidence>
<dbReference type="PROSITE" id="PS00463">
    <property type="entry name" value="ZN2_CY6_FUNGAL_1"/>
    <property type="match status" value="1"/>
</dbReference>
<protein>
    <submittedName>
        <fullName evidence="9">Fungal-specific transcription factor domain-containing protein</fullName>
    </submittedName>
</protein>
<evidence type="ECO:0000256" key="5">
    <source>
        <dbReference type="ARBA" id="ARBA00023163"/>
    </source>
</evidence>
<proteinExistence type="predicted"/>
<evidence type="ECO:0000259" key="8">
    <source>
        <dbReference type="PROSITE" id="PS50048"/>
    </source>
</evidence>
<feature type="domain" description="Zn(2)-C6 fungal-type" evidence="8">
    <location>
        <begin position="29"/>
        <end position="58"/>
    </location>
</feature>
<keyword evidence="4" id="KW-0238">DNA-binding</keyword>
<accession>A0ABR4GKC6</accession>
<dbReference type="Pfam" id="PF00172">
    <property type="entry name" value="Zn_clus"/>
    <property type="match status" value="1"/>
</dbReference>
<evidence type="ECO:0000313" key="9">
    <source>
        <dbReference type="EMBL" id="KAL2799019.1"/>
    </source>
</evidence>
<dbReference type="SUPFAM" id="SSF57701">
    <property type="entry name" value="Zn2/Cys6 DNA-binding domain"/>
    <property type="match status" value="1"/>
</dbReference>
<evidence type="ECO:0000256" key="2">
    <source>
        <dbReference type="ARBA" id="ARBA00022723"/>
    </source>
</evidence>
<dbReference type="SMART" id="SM00066">
    <property type="entry name" value="GAL4"/>
    <property type="match status" value="1"/>
</dbReference>
<dbReference type="InterPro" id="IPR001138">
    <property type="entry name" value="Zn2Cys6_DnaBD"/>
</dbReference>
<dbReference type="SMART" id="SM00906">
    <property type="entry name" value="Fungal_trans"/>
    <property type="match status" value="1"/>
</dbReference>
<evidence type="ECO:0000313" key="10">
    <source>
        <dbReference type="Proteomes" id="UP001610563"/>
    </source>
</evidence>
<keyword evidence="6" id="KW-0539">Nucleus</keyword>
<dbReference type="InterPro" id="IPR036864">
    <property type="entry name" value="Zn2-C6_fun-type_DNA-bd_sf"/>
</dbReference>
<dbReference type="EMBL" id="JBFTWV010000010">
    <property type="protein sequence ID" value="KAL2799019.1"/>
    <property type="molecule type" value="Genomic_DNA"/>
</dbReference>